<feature type="non-terminal residue" evidence="2">
    <location>
        <position position="1"/>
    </location>
</feature>
<dbReference type="SUPFAM" id="SSF51197">
    <property type="entry name" value="Clavaminate synthase-like"/>
    <property type="match status" value="1"/>
</dbReference>
<dbReference type="STRING" id="383855.M3AK78"/>
<keyword evidence="3" id="KW-1185">Reference proteome</keyword>
<dbReference type="HOGENOM" id="CLU_1044104_0_0_1"/>
<accession>M3AK78</accession>
<feature type="non-terminal residue" evidence="2">
    <location>
        <position position="267"/>
    </location>
</feature>
<dbReference type="GeneID" id="19330195"/>
<dbReference type="Gene3D" id="2.60.120.620">
    <property type="entry name" value="q2cbj1_9rhob like domain"/>
    <property type="match status" value="1"/>
</dbReference>
<reference evidence="2 3" key="1">
    <citation type="journal article" date="2012" name="PLoS Pathog.">
        <title>Diverse lifestyles and strategies of plant pathogenesis encoded in the genomes of eighteen Dothideomycetes fungi.</title>
        <authorList>
            <person name="Ohm R.A."/>
            <person name="Feau N."/>
            <person name="Henrissat B."/>
            <person name="Schoch C.L."/>
            <person name="Horwitz B.A."/>
            <person name="Barry K.W."/>
            <person name="Condon B.J."/>
            <person name="Copeland A.C."/>
            <person name="Dhillon B."/>
            <person name="Glaser F."/>
            <person name="Hesse C.N."/>
            <person name="Kosti I."/>
            <person name="LaButti K."/>
            <person name="Lindquist E.A."/>
            <person name="Lucas S."/>
            <person name="Salamov A.A."/>
            <person name="Bradshaw R.E."/>
            <person name="Ciuffetti L."/>
            <person name="Hamelin R.C."/>
            <person name="Kema G.H.J."/>
            <person name="Lawrence C."/>
            <person name="Scott J.A."/>
            <person name="Spatafora J.W."/>
            <person name="Turgeon B.G."/>
            <person name="de Wit P.J.G.M."/>
            <person name="Zhong S."/>
            <person name="Goodwin S.B."/>
            <person name="Grigoriev I.V."/>
        </authorList>
    </citation>
    <scope>NUCLEOTIDE SEQUENCE [LARGE SCALE GENOMIC DNA]</scope>
    <source>
        <strain evidence="2 3">CIRAD86</strain>
    </source>
</reference>
<dbReference type="Proteomes" id="UP000016932">
    <property type="component" value="Unassembled WGS sequence"/>
</dbReference>
<dbReference type="KEGG" id="pfj:MYCFIDRAFT_111312"/>
<organism evidence="2 3">
    <name type="scientific">Pseudocercospora fijiensis (strain CIRAD86)</name>
    <name type="common">Black leaf streak disease fungus</name>
    <name type="synonym">Mycosphaerella fijiensis</name>
    <dbReference type="NCBI Taxonomy" id="383855"/>
    <lineage>
        <taxon>Eukaryota</taxon>
        <taxon>Fungi</taxon>
        <taxon>Dikarya</taxon>
        <taxon>Ascomycota</taxon>
        <taxon>Pezizomycotina</taxon>
        <taxon>Dothideomycetes</taxon>
        <taxon>Dothideomycetidae</taxon>
        <taxon>Mycosphaerellales</taxon>
        <taxon>Mycosphaerellaceae</taxon>
        <taxon>Pseudocercospora</taxon>
    </lineage>
</organism>
<proteinExistence type="predicted"/>
<dbReference type="AlphaFoldDB" id="M3AK78"/>
<name>M3AK78_PSEFD</name>
<evidence type="ECO:0000313" key="3">
    <source>
        <dbReference type="Proteomes" id="UP000016932"/>
    </source>
</evidence>
<dbReference type="RefSeq" id="XP_007925496.1">
    <property type="nucleotide sequence ID" value="XM_007927305.1"/>
</dbReference>
<dbReference type="OrthoDB" id="445007at2759"/>
<sequence>NESQRALALVKEHLPKMSPLNAILKLDIGLESGPLYLDARSEPVLTSSHDEEPACSVKIKPEYIKQFVEGKLEPRYGLFKDGFFDETTLPKGDIKTAVKFADYLCPVDRTNLPSAPSSEKLPKPTQDIEQALSDVKKWGYGLVSNALTPDEISTLRSALQQQAAGEINAGVSKHDGGPKASRLWHATGPNRMSEGERPVILMFFMRSFVRQQENNFLSIRPEVEAGMSDKVRRMLGFVTNGAFGGVEGEVREGIFVRRLENAVGMFR</sequence>
<protein>
    <recommendedName>
        <fullName evidence="1">SCP2 domain-containing protein</fullName>
    </recommendedName>
</protein>
<dbReference type="eggNOG" id="ENOG502SKX1">
    <property type="taxonomic scope" value="Eukaryota"/>
</dbReference>
<dbReference type="VEuPathDB" id="FungiDB:MYCFIDRAFT_111312"/>
<evidence type="ECO:0000259" key="1">
    <source>
        <dbReference type="Pfam" id="PF02036"/>
    </source>
</evidence>
<feature type="domain" description="SCP2" evidence="1">
    <location>
        <begin position="7"/>
        <end position="80"/>
    </location>
</feature>
<evidence type="ECO:0000313" key="2">
    <source>
        <dbReference type="EMBL" id="EME84986.1"/>
    </source>
</evidence>
<dbReference type="InterPro" id="IPR003033">
    <property type="entry name" value="SCP2_sterol-bd_dom"/>
</dbReference>
<gene>
    <name evidence="2" type="ORF">MYCFIDRAFT_111312</name>
</gene>
<dbReference type="EMBL" id="KB446557">
    <property type="protein sequence ID" value="EME84986.1"/>
    <property type="molecule type" value="Genomic_DNA"/>
</dbReference>
<dbReference type="Pfam" id="PF02036">
    <property type="entry name" value="SCP2"/>
    <property type="match status" value="1"/>
</dbReference>